<dbReference type="Proteomes" id="UP000704712">
    <property type="component" value="Unassembled WGS sequence"/>
</dbReference>
<evidence type="ECO:0000313" key="5">
    <source>
        <dbReference type="Proteomes" id="UP000602510"/>
    </source>
</evidence>
<feature type="domain" description="DUF6818" evidence="2">
    <location>
        <begin position="29"/>
        <end position="103"/>
    </location>
</feature>
<dbReference type="PANTHER" id="PTHR34409:SF1">
    <property type="entry name" value="MYB-LIKE DOMAIN-CONTAINING PROTEIN"/>
    <property type="match status" value="1"/>
</dbReference>
<gene>
    <name evidence="3" type="ORF">GN244_ATG08023</name>
    <name evidence="4" type="ORF">GN958_ATG19258</name>
</gene>
<feature type="compositionally biased region" description="Polar residues" evidence="1">
    <location>
        <begin position="139"/>
        <end position="152"/>
    </location>
</feature>
<dbReference type="Proteomes" id="UP000602510">
    <property type="component" value="Unassembled WGS sequence"/>
</dbReference>
<evidence type="ECO:0000259" key="2">
    <source>
        <dbReference type="Pfam" id="PF20681"/>
    </source>
</evidence>
<accession>A0A833TF10</accession>
<dbReference type="PANTHER" id="PTHR34409">
    <property type="entry name" value="SET DOMAIN-CONTAINING PROTEIN"/>
    <property type="match status" value="1"/>
</dbReference>
<dbReference type="EMBL" id="WSZM01000165">
    <property type="protein sequence ID" value="KAF4039806.1"/>
    <property type="molecule type" value="Genomic_DNA"/>
</dbReference>
<sequence length="211" mass="23013">MAKGTTKGKNFTTSEVIRMLSIVEDILTFGSEQWQNVASQFNANIPTGRTERDGDILKRKFQKLVQVPKPSGNCLCPDEVQRAKRLQYAIESPIAVIDLHDENPDTFSNDNVSNNTGTRESTLDDDSLEGVRMLCGTAASGSDNSPAPNTNDPDQHAFCSLNPAVSNSSGVVRALGASNSIPSTRKKTLRVTRQYLHQPNLTSPYQVESSD</sequence>
<keyword evidence="5" id="KW-1185">Reference proteome</keyword>
<proteinExistence type="predicted"/>
<evidence type="ECO:0000313" key="4">
    <source>
        <dbReference type="EMBL" id="KAF4131547.1"/>
    </source>
</evidence>
<dbReference type="AlphaFoldDB" id="A0A833TF10"/>
<dbReference type="EMBL" id="JAACNO010002727">
    <property type="protein sequence ID" value="KAF4131547.1"/>
    <property type="molecule type" value="Genomic_DNA"/>
</dbReference>
<dbReference type="InterPro" id="IPR049203">
    <property type="entry name" value="DUF6818"/>
</dbReference>
<name>A0A833TF10_PHYIN</name>
<protein>
    <recommendedName>
        <fullName evidence="2">DUF6818 domain-containing protein</fullName>
    </recommendedName>
</protein>
<evidence type="ECO:0000313" key="3">
    <source>
        <dbReference type="EMBL" id="KAF4039806.1"/>
    </source>
</evidence>
<evidence type="ECO:0000256" key="1">
    <source>
        <dbReference type="SAM" id="MobiDB-lite"/>
    </source>
</evidence>
<organism evidence="3 5">
    <name type="scientific">Phytophthora infestans</name>
    <name type="common">Potato late blight agent</name>
    <name type="synonym">Botrytis infestans</name>
    <dbReference type="NCBI Taxonomy" id="4787"/>
    <lineage>
        <taxon>Eukaryota</taxon>
        <taxon>Sar</taxon>
        <taxon>Stramenopiles</taxon>
        <taxon>Oomycota</taxon>
        <taxon>Peronosporomycetes</taxon>
        <taxon>Peronosporales</taxon>
        <taxon>Peronosporaceae</taxon>
        <taxon>Phytophthora</taxon>
    </lineage>
</organism>
<comment type="caution">
    <text evidence="3">The sequence shown here is derived from an EMBL/GenBank/DDBJ whole genome shotgun (WGS) entry which is preliminary data.</text>
</comment>
<reference evidence="3" key="1">
    <citation type="submission" date="2020-04" db="EMBL/GenBank/DDBJ databases">
        <title>Hybrid Assembly of Korean Phytophthora infestans isolates.</title>
        <authorList>
            <person name="Prokchorchik M."/>
            <person name="Lee Y."/>
            <person name="Seo J."/>
            <person name="Cho J.-H."/>
            <person name="Park Y.-E."/>
            <person name="Jang D.-C."/>
            <person name="Im J.-S."/>
            <person name="Choi J.-G."/>
            <person name="Park H.-J."/>
            <person name="Lee G.-B."/>
            <person name="Lee Y.-G."/>
            <person name="Hong S.-Y."/>
            <person name="Cho K."/>
            <person name="Sohn K.H."/>
        </authorList>
    </citation>
    <scope>NUCLEOTIDE SEQUENCE</scope>
    <source>
        <strain evidence="3">KR_1_A1</strain>
        <strain evidence="4">KR_2_A2</strain>
    </source>
</reference>
<feature type="region of interest" description="Disordered" evidence="1">
    <location>
        <begin position="136"/>
        <end position="158"/>
    </location>
</feature>
<dbReference type="Pfam" id="PF20681">
    <property type="entry name" value="DUF6818"/>
    <property type="match status" value="1"/>
</dbReference>
<dbReference type="OMA" id="QFNANIP"/>